<dbReference type="GO" id="GO:0004674">
    <property type="term" value="F:protein serine/threonine kinase activity"/>
    <property type="evidence" value="ECO:0007669"/>
    <property type="project" value="TreeGrafter"/>
</dbReference>
<dbReference type="GO" id="GO:0005524">
    <property type="term" value="F:ATP binding"/>
    <property type="evidence" value="ECO:0007669"/>
    <property type="project" value="InterPro"/>
</dbReference>
<dbReference type="PROSITE" id="PS50011">
    <property type="entry name" value="PROTEIN_KINASE_DOM"/>
    <property type="match status" value="1"/>
</dbReference>
<comment type="caution">
    <text evidence="4">The sequence shown here is derived from an EMBL/GenBank/DDBJ whole genome shotgun (WGS) entry which is preliminary data.</text>
</comment>
<dbReference type="Pfam" id="PF07714">
    <property type="entry name" value="PK_Tyr_Ser-Thr"/>
    <property type="match status" value="1"/>
</dbReference>
<accession>A0AAD4BJG0</accession>
<proteinExistence type="predicted"/>
<keyword evidence="2" id="KW-1133">Transmembrane helix</keyword>
<organism evidence="4 5">
    <name type="scientific">Boletus edulis BED1</name>
    <dbReference type="NCBI Taxonomy" id="1328754"/>
    <lineage>
        <taxon>Eukaryota</taxon>
        <taxon>Fungi</taxon>
        <taxon>Dikarya</taxon>
        <taxon>Basidiomycota</taxon>
        <taxon>Agaricomycotina</taxon>
        <taxon>Agaricomycetes</taxon>
        <taxon>Agaricomycetidae</taxon>
        <taxon>Boletales</taxon>
        <taxon>Boletineae</taxon>
        <taxon>Boletaceae</taxon>
        <taxon>Boletoideae</taxon>
        <taxon>Boletus</taxon>
    </lineage>
</organism>
<protein>
    <submittedName>
        <fullName evidence="4">Kinase-like domain-containing protein</fullName>
    </submittedName>
</protein>
<evidence type="ECO:0000313" key="4">
    <source>
        <dbReference type="EMBL" id="KAF8432264.1"/>
    </source>
</evidence>
<feature type="transmembrane region" description="Helical" evidence="2">
    <location>
        <begin position="75"/>
        <end position="98"/>
    </location>
</feature>
<evidence type="ECO:0000256" key="2">
    <source>
        <dbReference type="SAM" id="Phobius"/>
    </source>
</evidence>
<name>A0AAD4BJG0_BOLED</name>
<feature type="compositionally biased region" description="Basic residues" evidence="1">
    <location>
        <begin position="256"/>
        <end position="269"/>
    </location>
</feature>
<keyword evidence="4" id="KW-0808">Transferase</keyword>
<dbReference type="SUPFAM" id="SSF56112">
    <property type="entry name" value="Protein kinase-like (PK-like)"/>
    <property type="match status" value="1"/>
</dbReference>
<keyword evidence="2" id="KW-0472">Membrane</keyword>
<keyword evidence="2" id="KW-0812">Transmembrane</keyword>
<evidence type="ECO:0000256" key="1">
    <source>
        <dbReference type="SAM" id="MobiDB-lite"/>
    </source>
</evidence>
<dbReference type="InterPro" id="IPR000719">
    <property type="entry name" value="Prot_kinase_dom"/>
</dbReference>
<keyword evidence="4" id="KW-0418">Kinase</keyword>
<evidence type="ECO:0000313" key="5">
    <source>
        <dbReference type="Proteomes" id="UP001194468"/>
    </source>
</evidence>
<feature type="region of interest" description="Disordered" evidence="1">
    <location>
        <begin position="256"/>
        <end position="291"/>
    </location>
</feature>
<reference evidence="4" key="1">
    <citation type="submission" date="2019-10" db="EMBL/GenBank/DDBJ databases">
        <authorList>
            <consortium name="DOE Joint Genome Institute"/>
            <person name="Kuo A."/>
            <person name="Miyauchi S."/>
            <person name="Kiss E."/>
            <person name="Drula E."/>
            <person name="Kohler A."/>
            <person name="Sanchez-Garcia M."/>
            <person name="Andreopoulos B."/>
            <person name="Barry K.W."/>
            <person name="Bonito G."/>
            <person name="Buee M."/>
            <person name="Carver A."/>
            <person name="Chen C."/>
            <person name="Cichocki N."/>
            <person name="Clum A."/>
            <person name="Culley D."/>
            <person name="Crous P.W."/>
            <person name="Fauchery L."/>
            <person name="Girlanda M."/>
            <person name="Hayes R."/>
            <person name="Keri Z."/>
            <person name="LaButti K."/>
            <person name="Lipzen A."/>
            <person name="Lombard V."/>
            <person name="Magnuson J."/>
            <person name="Maillard F."/>
            <person name="Morin E."/>
            <person name="Murat C."/>
            <person name="Nolan M."/>
            <person name="Ohm R."/>
            <person name="Pangilinan J."/>
            <person name="Pereira M."/>
            <person name="Perotto S."/>
            <person name="Peter M."/>
            <person name="Riley R."/>
            <person name="Sitrit Y."/>
            <person name="Stielow B."/>
            <person name="Szollosi G."/>
            <person name="Zifcakova L."/>
            <person name="Stursova M."/>
            <person name="Spatafora J.W."/>
            <person name="Tedersoo L."/>
            <person name="Vaario L.-M."/>
            <person name="Yamada A."/>
            <person name="Yan M."/>
            <person name="Wang P."/>
            <person name="Xu J."/>
            <person name="Bruns T."/>
            <person name="Baldrian P."/>
            <person name="Vilgalys R."/>
            <person name="Henrissat B."/>
            <person name="Grigoriev I.V."/>
            <person name="Hibbett D."/>
            <person name="Nagy L.G."/>
            <person name="Martin F.M."/>
        </authorList>
    </citation>
    <scope>NUCLEOTIDE SEQUENCE</scope>
    <source>
        <strain evidence="4">BED1</strain>
    </source>
</reference>
<dbReference type="Proteomes" id="UP001194468">
    <property type="component" value="Unassembled WGS sequence"/>
</dbReference>
<dbReference type="AlphaFoldDB" id="A0AAD4BJG0"/>
<sequence length="507" mass="56466">MDLTDRIVKLQGQYLEGGRFGDVYKCQLRNASDTKEVAVKAFRFRLTLEEEGVDEPAKTFWEGLHSWRRLTHKNIVPFLGIVYGFGMYNSTSLVSLWMPNGTLQSFLENYDNCLITTHRLHLLRDISNGLHYLHTLSPPITHGDLHSNNVLLHADYTACLTDYGYSSSVGATSEAVAYLRRSPTTPESLRWIPPEQVRCDSKEKFRKTIESDVYSFGNIALHVLSGKQPWSEIHGDGFIVLCLAQDIVGITHAHLTHPRRRSPSHLTRCRPRDDGDPRHSPSPPRKPLALARPSHALVLERRCRHLRLADDGEPLALPNSPLPSLSHALSPSHSPSPSHTITFALRTTARACDDGEPLRLPSSLPLYALTTSPLPLPSYAVARPPHLACPRRMPTPTSHARPLLGSRKPAVVRPPNHTLLYGRRRACPRLSPLHAVARLTLPTLLSLRASPPSPLLLPVPPTTHPSHLACPPHHMPSLSLSHALHTWIHPHSQTIDSNGLDSFWSPI</sequence>
<dbReference type="InterPro" id="IPR001245">
    <property type="entry name" value="Ser-Thr/Tyr_kinase_cat_dom"/>
</dbReference>
<reference evidence="4" key="2">
    <citation type="journal article" date="2020" name="Nat. Commun.">
        <title>Large-scale genome sequencing of mycorrhizal fungi provides insights into the early evolution of symbiotic traits.</title>
        <authorList>
            <person name="Miyauchi S."/>
            <person name="Kiss E."/>
            <person name="Kuo A."/>
            <person name="Drula E."/>
            <person name="Kohler A."/>
            <person name="Sanchez-Garcia M."/>
            <person name="Morin E."/>
            <person name="Andreopoulos B."/>
            <person name="Barry K.W."/>
            <person name="Bonito G."/>
            <person name="Buee M."/>
            <person name="Carver A."/>
            <person name="Chen C."/>
            <person name="Cichocki N."/>
            <person name="Clum A."/>
            <person name="Culley D."/>
            <person name="Crous P.W."/>
            <person name="Fauchery L."/>
            <person name="Girlanda M."/>
            <person name="Hayes R.D."/>
            <person name="Keri Z."/>
            <person name="LaButti K."/>
            <person name="Lipzen A."/>
            <person name="Lombard V."/>
            <person name="Magnuson J."/>
            <person name="Maillard F."/>
            <person name="Murat C."/>
            <person name="Nolan M."/>
            <person name="Ohm R.A."/>
            <person name="Pangilinan J."/>
            <person name="Pereira M.F."/>
            <person name="Perotto S."/>
            <person name="Peter M."/>
            <person name="Pfister S."/>
            <person name="Riley R."/>
            <person name="Sitrit Y."/>
            <person name="Stielow J.B."/>
            <person name="Szollosi G."/>
            <person name="Zifcakova L."/>
            <person name="Stursova M."/>
            <person name="Spatafora J.W."/>
            <person name="Tedersoo L."/>
            <person name="Vaario L.M."/>
            <person name="Yamada A."/>
            <person name="Yan M."/>
            <person name="Wang P."/>
            <person name="Xu J."/>
            <person name="Bruns T."/>
            <person name="Baldrian P."/>
            <person name="Vilgalys R."/>
            <person name="Dunand C."/>
            <person name="Henrissat B."/>
            <person name="Grigoriev I.V."/>
            <person name="Hibbett D."/>
            <person name="Nagy L.G."/>
            <person name="Martin F.M."/>
        </authorList>
    </citation>
    <scope>NUCLEOTIDE SEQUENCE</scope>
    <source>
        <strain evidence="4">BED1</strain>
    </source>
</reference>
<dbReference type="PANTHER" id="PTHR44329">
    <property type="entry name" value="SERINE/THREONINE-PROTEIN KINASE TNNI3K-RELATED"/>
    <property type="match status" value="1"/>
</dbReference>
<dbReference type="InterPro" id="IPR051681">
    <property type="entry name" value="Ser/Thr_Kinases-Pseudokinases"/>
</dbReference>
<dbReference type="EMBL" id="WHUW01000042">
    <property type="protein sequence ID" value="KAF8432264.1"/>
    <property type="molecule type" value="Genomic_DNA"/>
</dbReference>
<feature type="domain" description="Protein kinase" evidence="3">
    <location>
        <begin position="9"/>
        <end position="298"/>
    </location>
</feature>
<feature type="region of interest" description="Disordered" evidence="1">
    <location>
        <begin position="317"/>
        <end position="338"/>
    </location>
</feature>
<dbReference type="InterPro" id="IPR011009">
    <property type="entry name" value="Kinase-like_dom_sf"/>
</dbReference>
<evidence type="ECO:0000259" key="3">
    <source>
        <dbReference type="PROSITE" id="PS50011"/>
    </source>
</evidence>
<gene>
    <name evidence="4" type="ORF">L210DRAFT_3763984</name>
</gene>
<dbReference type="Gene3D" id="1.10.510.10">
    <property type="entry name" value="Transferase(Phosphotransferase) domain 1"/>
    <property type="match status" value="1"/>
</dbReference>
<feature type="compositionally biased region" description="Basic and acidic residues" evidence="1">
    <location>
        <begin position="270"/>
        <end position="279"/>
    </location>
</feature>
<keyword evidence="5" id="KW-1185">Reference proteome</keyword>